<dbReference type="Gene3D" id="2.60.40.2340">
    <property type="match status" value="6"/>
</dbReference>
<dbReference type="Proteomes" id="UP001470288">
    <property type="component" value="Unassembled WGS sequence"/>
</dbReference>
<gene>
    <name evidence="3" type="ORF">WMO62_10615</name>
</gene>
<sequence length="1304" mass="144068">MKRWKQLLAGVLSAALLVGTVLPALPVQAAWTGVQWPGLGIMSGAKNYEYLDSISNESEIYNNVLHQTYGYGAWIDIPEDVAKSFTIKDYSFSTSYKHPTIFENIEAGKTYDLTTPVCFWATETDTGRTHPYYLMAAPWKEKPVWTEADKEEWFALIPEVLEYRDRIVEKINEIEAQRNSKTLSIGSLNVAQSYMLSQLKSYYMERVTGCLESIPEGGSWTDEIVPYTEETLRADMQKLLDKGEESRLLPPRYTKVWMEAICEGYLQLVEDTRISAPEISTVSIGDYYGVIDRDGHVTVSIPEEADLSSLEDPVIECEGWVHANKQAGSVENGKLSYYLVPYEPTTGVTYDGIDQDGTICENGQGMGIDLGKTWTIQIKRGEPRLEVTDFSVTVDGTVYHAKIQEDNIKLLLPEGTDLTALKPTITHTAQSTNMDGKTINFTKETRLTLTLNSGSQEYTKTYTVEVTEGKSAESSLLTYQVAGVTGTPKSDGTLELTLPHGTDLSTAEVSWTLSDGATMQSQPNALSWNQPLTYVVQAEDGESTTTYTITLKEKEAATGSKILKFSYGSSVAQINESEGTISLTVPAGTDLTKIRPTLEVSEFATVSPASGEQVNLSKTVRYTVTSQSGVSTTYKVTAQTDGPAENTYIPQLRQLLSAIVNRYEKSSSKDDWEWIDYAMAKRPDPSSADFPKDFNLYDQIKNLNLDSYAMSAMAKKIMLLTAMGYNASDLDQYRVDNQPFVLSTGKEVSNLVAELYSYDGSWTINHLTYALIALDMGNYTVPEDANWTREKLLETILDHKYGSDNYAIDMVGGIMYAIGPYQDDPVYGERVRAKMQEGLSIILGEQTAKSCDPMTDDYMFYCFGALNSESASWVNMGLCSMGIDWHTDPRFSDGEKSALSQWLQFATKDGFKHILSETQNNALATYEACYNLEWYLGFLDNGGAGHPYYLWYHVHDFATPLSEEAEILSFQIQGQQGEIDTENATVTVKMPSGTPLDNLSPEIELSRKAKLKAPSLPVTFVEGIGQPFTVVAEDGVTVKTWTVTLVYDEDVEAAGTELKTESLSITDKYQRAITILDKTVTETDEGTNILLTVPEGTDLTSILLNAVLDYKAEASASVDGKETLDLSDWKEITVTAENGTKKVYRIRAQYEKVAAITGFYVTIGDKTYSGTISGTTITISGVPSDADITALTPEIKVNEYTTGLSPLDGLVQDFTNPVEYIVSGRDVKSKNYQVIVVKNGAATGDKDTDPDPMPTPTPTPGGDSDSDNNQNSGSSTDKYKAERLWNEMEKDDNNTITDHQVVKD</sequence>
<accession>A0ABV1I265</accession>
<evidence type="ECO:0000313" key="3">
    <source>
        <dbReference type="EMBL" id="MEQ2579274.1"/>
    </source>
</evidence>
<feature type="signal peptide" evidence="2">
    <location>
        <begin position="1"/>
        <end position="29"/>
    </location>
</feature>
<feature type="compositionally biased region" description="Basic and acidic residues" evidence="1">
    <location>
        <begin position="1277"/>
        <end position="1293"/>
    </location>
</feature>
<feature type="region of interest" description="Disordered" evidence="1">
    <location>
        <begin position="1241"/>
        <end position="1304"/>
    </location>
</feature>
<feature type="compositionally biased region" description="Low complexity" evidence="1">
    <location>
        <begin position="1260"/>
        <end position="1275"/>
    </location>
</feature>
<proteinExistence type="predicted"/>
<dbReference type="EMBL" id="JBBMFC010000018">
    <property type="protein sequence ID" value="MEQ2579274.1"/>
    <property type="molecule type" value="Genomic_DNA"/>
</dbReference>
<evidence type="ECO:0000313" key="4">
    <source>
        <dbReference type="Proteomes" id="UP001470288"/>
    </source>
</evidence>
<protein>
    <recommendedName>
        <fullName evidence="5">DUF5018 domain-containing protein</fullName>
    </recommendedName>
</protein>
<reference evidence="3 4" key="1">
    <citation type="submission" date="2024-03" db="EMBL/GenBank/DDBJ databases">
        <title>Human intestinal bacterial collection.</title>
        <authorList>
            <person name="Pauvert C."/>
            <person name="Hitch T.C.A."/>
            <person name="Clavel T."/>
        </authorList>
    </citation>
    <scope>NUCLEOTIDE SEQUENCE [LARGE SCALE GENOMIC DNA]</scope>
    <source>
        <strain evidence="3 4">CLA-AA-H78B</strain>
    </source>
</reference>
<keyword evidence="2" id="KW-0732">Signal</keyword>
<dbReference type="RefSeq" id="WP_349144612.1">
    <property type="nucleotide sequence ID" value="NZ_JBBMFC010000018.1"/>
</dbReference>
<evidence type="ECO:0000256" key="2">
    <source>
        <dbReference type="SAM" id="SignalP"/>
    </source>
</evidence>
<keyword evidence="4" id="KW-1185">Reference proteome</keyword>
<comment type="caution">
    <text evidence="3">The sequence shown here is derived from an EMBL/GenBank/DDBJ whole genome shotgun (WGS) entry which is preliminary data.</text>
</comment>
<evidence type="ECO:0008006" key="5">
    <source>
        <dbReference type="Google" id="ProtNLM"/>
    </source>
</evidence>
<evidence type="ECO:0000256" key="1">
    <source>
        <dbReference type="SAM" id="MobiDB-lite"/>
    </source>
</evidence>
<organism evidence="3 4">
    <name type="scientific">Hominiventricola aquisgranensis</name>
    <dbReference type="NCBI Taxonomy" id="3133164"/>
    <lineage>
        <taxon>Bacteria</taxon>
        <taxon>Bacillati</taxon>
        <taxon>Bacillota</taxon>
        <taxon>Clostridia</taxon>
        <taxon>Lachnospirales</taxon>
        <taxon>Lachnospiraceae</taxon>
        <taxon>Hominiventricola</taxon>
    </lineage>
</organism>
<feature type="chain" id="PRO_5047457903" description="DUF5018 domain-containing protein" evidence="2">
    <location>
        <begin position="30"/>
        <end position="1304"/>
    </location>
</feature>
<name>A0ABV1I265_9FIRM</name>